<evidence type="ECO:0000313" key="2">
    <source>
        <dbReference type="EMBL" id="MFC4724774.1"/>
    </source>
</evidence>
<evidence type="ECO:0000313" key="3">
    <source>
        <dbReference type="Proteomes" id="UP001596024"/>
    </source>
</evidence>
<dbReference type="RefSeq" id="WP_371393944.1">
    <property type="nucleotide sequence ID" value="NZ_CP163421.1"/>
</dbReference>
<dbReference type="InterPro" id="IPR018750">
    <property type="entry name" value="DUF2306_membrane"/>
</dbReference>
<feature type="transmembrane region" description="Helical" evidence="1">
    <location>
        <begin position="108"/>
        <end position="125"/>
    </location>
</feature>
<organism evidence="2 3">
    <name type="scientific">Glycocaulis abyssi</name>
    <dbReference type="NCBI Taxonomy" id="1433403"/>
    <lineage>
        <taxon>Bacteria</taxon>
        <taxon>Pseudomonadati</taxon>
        <taxon>Pseudomonadota</taxon>
        <taxon>Alphaproteobacteria</taxon>
        <taxon>Maricaulales</taxon>
        <taxon>Maricaulaceae</taxon>
        <taxon>Glycocaulis</taxon>
    </lineage>
</organism>
<dbReference type="Pfam" id="PF10067">
    <property type="entry name" value="DUF2306"/>
    <property type="match status" value="1"/>
</dbReference>
<comment type="caution">
    <text evidence="2">The sequence shown here is derived from an EMBL/GenBank/DDBJ whole genome shotgun (WGS) entry which is preliminary data.</text>
</comment>
<feature type="transmembrane region" description="Helical" evidence="1">
    <location>
        <begin position="20"/>
        <end position="41"/>
    </location>
</feature>
<feature type="transmembrane region" description="Helical" evidence="1">
    <location>
        <begin position="207"/>
        <end position="227"/>
    </location>
</feature>
<feature type="transmembrane region" description="Helical" evidence="1">
    <location>
        <begin position="137"/>
        <end position="158"/>
    </location>
</feature>
<gene>
    <name evidence="2" type="ORF">ACFPB0_05675</name>
</gene>
<proteinExistence type="predicted"/>
<feature type="transmembrane region" description="Helical" evidence="1">
    <location>
        <begin position="170"/>
        <end position="192"/>
    </location>
</feature>
<protein>
    <submittedName>
        <fullName evidence="2">DUF2306 domain-containing protein</fullName>
    </submittedName>
</protein>
<keyword evidence="1" id="KW-0812">Transmembrane</keyword>
<sequence>MTRQTPPGGLPARLLQASAALWFIIAAAFQLLFAFYIAALYGTGTLRGDSAVWNLIMRNGHIEGDPAGNAAMMAHVLLACLITIGGLAQLTPQIRNRFPAFHRWNGRFYLTLAVIISLAGLFLTWTRPAASGLSNDISISLNGVLILIFAAFTVRHAMARRIDIHRRWATRLFLAVSGVWFLRIMISGWIMLHQSPLWLGDRLDGPAGVFFGFASFLLPLAVYELYLRAGDGHKAGAKLAMAALITALAGLTAFGGFAAALIMWLPHV</sequence>
<feature type="transmembrane region" description="Helical" evidence="1">
    <location>
        <begin position="67"/>
        <end position="88"/>
    </location>
</feature>
<reference evidence="3" key="1">
    <citation type="journal article" date="2019" name="Int. J. Syst. Evol. Microbiol.">
        <title>The Global Catalogue of Microorganisms (GCM) 10K type strain sequencing project: providing services to taxonomists for standard genome sequencing and annotation.</title>
        <authorList>
            <consortium name="The Broad Institute Genomics Platform"/>
            <consortium name="The Broad Institute Genome Sequencing Center for Infectious Disease"/>
            <person name="Wu L."/>
            <person name="Ma J."/>
        </authorList>
    </citation>
    <scope>NUCLEOTIDE SEQUENCE [LARGE SCALE GENOMIC DNA]</scope>
    <source>
        <strain evidence="3">CCUG 62981</strain>
    </source>
</reference>
<dbReference type="Proteomes" id="UP001596024">
    <property type="component" value="Unassembled WGS sequence"/>
</dbReference>
<evidence type="ECO:0000256" key="1">
    <source>
        <dbReference type="SAM" id="Phobius"/>
    </source>
</evidence>
<accession>A0ABV9NBW3</accession>
<keyword evidence="1" id="KW-0472">Membrane</keyword>
<keyword evidence="3" id="KW-1185">Reference proteome</keyword>
<feature type="transmembrane region" description="Helical" evidence="1">
    <location>
        <begin position="239"/>
        <end position="265"/>
    </location>
</feature>
<dbReference type="EMBL" id="JBHSGQ010000002">
    <property type="protein sequence ID" value="MFC4724774.1"/>
    <property type="molecule type" value="Genomic_DNA"/>
</dbReference>
<name>A0ABV9NBW3_9PROT</name>
<keyword evidence="1" id="KW-1133">Transmembrane helix</keyword>